<evidence type="ECO:0000313" key="2">
    <source>
        <dbReference type="Proteomes" id="UP000826212"/>
    </source>
</evidence>
<proteinExistence type="predicted"/>
<dbReference type="EMBL" id="CP081303">
    <property type="protein sequence ID" value="QZE14729.1"/>
    <property type="molecule type" value="Genomic_DNA"/>
</dbReference>
<reference evidence="1" key="1">
    <citation type="submission" date="2021-08" db="EMBL/GenBank/DDBJ databases">
        <title>Novel anaerobic bacterium isolated from sea squirt in East Sea, Republic of Korea.</title>
        <authorList>
            <person name="Nguyen T.H."/>
            <person name="Li Z."/>
            <person name="Lee Y.-J."/>
            <person name="Ko J."/>
            <person name="Kim S.-G."/>
        </authorList>
    </citation>
    <scope>NUCLEOTIDE SEQUENCE</scope>
    <source>
        <strain evidence="1">KCTC 25031</strain>
    </source>
</reference>
<gene>
    <name evidence="1" type="primary">cobI</name>
    <name evidence="1" type="ORF">K4L44_02395</name>
</gene>
<name>A0AC61NGF6_9BACT</name>
<sequence length="235" mass="26492">MQKFQVYGVALGPGDPELITLKSLRILQEVDKIYAPGSISRKGECKSHSISIMKQLDIDVDKIEVFHISMRFDREETENLYQSVYEKIQKDIEKGLSIAFVSEGDISFYSTFGYLIPRLKADQISYKMLPGVPAFIQAGSSLGIPLTSQSNSLKVLAAVSSVTELDEALENSNTIVIMKFSTIKSVLIPHIIDNYSDLKVYYVEKLGTEEEFVTDNLEIIDKRTKTYFSILIIQK</sequence>
<accession>A0AC61NGF6</accession>
<dbReference type="EC" id="2.1.1.130" evidence="1"/>
<keyword evidence="1" id="KW-0808">Transferase</keyword>
<dbReference type="Proteomes" id="UP000826212">
    <property type="component" value="Chromosome"/>
</dbReference>
<evidence type="ECO:0000313" key="1">
    <source>
        <dbReference type="EMBL" id="QZE14729.1"/>
    </source>
</evidence>
<keyword evidence="1" id="KW-0489">Methyltransferase</keyword>
<protein>
    <submittedName>
        <fullName evidence="1">Precorrin-2 C(20)-methyltransferase</fullName>
        <ecNumber evidence="1">2.1.1.130</ecNumber>
    </submittedName>
</protein>
<keyword evidence="2" id="KW-1185">Reference proteome</keyword>
<organism evidence="1 2">
    <name type="scientific">Halosquirtibacter laminarini</name>
    <dbReference type="NCBI Taxonomy" id="3374600"/>
    <lineage>
        <taxon>Bacteria</taxon>
        <taxon>Pseudomonadati</taxon>
        <taxon>Bacteroidota</taxon>
        <taxon>Bacteroidia</taxon>
        <taxon>Marinilabiliales</taxon>
        <taxon>Prolixibacteraceae</taxon>
        <taxon>Halosquirtibacter</taxon>
    </lineage>
</organism>